<keyword evidence="2 9" id="KW-0378">Hydrolase</keyword>
<keyword evidence="1 9" id="KW-0547">Nucleotide-binding</keyword>
<feature type="binding site" evidence="9">
    <location>
        <begin position="113"/>
        <end position="120"/>
    </location>
    <ligand>
        <name>ATP</name>
        <dbReference type="ChEBI" id="CHEBI:30616"/>
    </ligand>
</feature>
<evidence type="ECO:0000256" key="3">
    <source>
        <dbReference type="ARBA" id="ARBA00022806"/>
    </source>
</evidence>
<evidence type="ECO:0000256" key="6">
    <source>
        <dbReference type="ARBA" id="ARBA00034617"/>
    </source>
</evidence>
<comment type="catalytic activity">
    <reaction evidence="8">
        <text>ATP + H2O = ADP + phosphate + H(+)</text>
        <dbReference type="Rhea" id="RHEA:13065"/>
        <dbReference type="ChEBI" id="CHEBI:15377"/>
        <dbReference type="ChEBI" id="CHEBI:15378"/>
        <dbReference type="ChEBI" id="CHEBI:30616"/>
        <dbReference type="ChEBI" id="CHEBI:43474"/>
        <dbReference type="ChEBI" id="CHEBI:456216"/>
        <dbReference type="EC" id="5.6.2.4"/>
    </reaction>
</comment>
<dbReference type="GO" id="GO:0003677">
    <property type="term" value="F:DNA binding"/>
    <property type="evidence" value="ECO:0007669"/>
    <property type="project" value="InterPro"/>
</dbReference>
<dbReference type="EC" id="5.6.2.4" evidence="7"/>
<evidence type="ECO:0000256" key="5">
    <source>
        <dbReference type="ARBA" id="ARBA00023235"/>
    </source>
</evidence>
<dbReference type="InterPro" id="IPR014017">
    <property type="entry name" value="DNA_helicase_UvrD-like_C"/>
</dbReference>
<feature type="domain" description="UvrD-like helicase ATP-binding" evidence="10">
    <location>
        <begin position="92"/>
        <end position="391"/>
    </location>
</feature>
<proteinExistence type="predicted"/>
<evidence type="ECO:0000256" key="2">
    <source>
        <dbReference type="ARBA" id="ARBA00022801"/>
    </source>
</evidence>
<accession>A0A5Q2Q705</accession>
<dbReference type="InterPro" id="IPR027417">
    <property type="entry name" value="P-loop_NTPase"/>
</dbReference>
<dbReference type="Gene3D" id="3.40.50.300">
    <property type="entry name" value="P-loop containing nucleotide triphosphate hydrolases"/>
    <property type="match status" value="3"/>
</dbReference>
<evidence type="ECO:0000256" key="1">
    <source>
        <dbReference type="ARBA" id="ARBA00022741"/>
    </source>
</evidence>
<evidence type="ECO:0000313" key="12">
    <source>
        <dbReference type="Proteomes" id="UP000388235"/>
    </source>
</evidence>
<dbReference type="EMBL" id="CP045871">
    <property type="protein sequence ID" value="QGG80139.1"/>
    <property type="molecule type" value="Genomic_DNA"/>
</dbReference>
<keyword evidence="5" id="KW-0413">Isomerase</keyword>
<dbReference type="PANTHER" id="PTHR11070">
    <property type="entry name" value="UVRD / RECB / PCRA DNA HELICASE FAMILY MEMBER"/>
    <property type="match status" value="1"/>
</dbReference>
<dbReference type="GO" id="GO:0005524">
    <property type="term" value="F:ATP binding"/>
    <property type="evidence" value="ECO:0007669"/>
    <property type="project" value="UniProtKB-UniRule"/>
</dbReference>
<dbReference type="GO" id="GO:0000725">
    <property type="term" value="P:recombinational repair"/>
    <property type="evidence" value="ECO:0007669"/>
    <property type="project" value="TreeGrafter"/>
</dbReference>
<dbReference type="AlphaFoldDB" id="A0A5Q2Q705"/>
<evidence type="ECO:0000256" key="9">
    <source>
        <dbReference type="PROSITE-ProRule" id="PRU00560"/>
    </source>
</evidence>
<evidence type="ECO:0000259" key="10">
    <source>
        <dbReference type="PROSITE" id="PS51198"/>
    </source>
</evidence>
<evidence type="ECO:0000313" key="11">
    <source>
        <dbReference type="EMBL" id="QGG80139.1"/>
    </source>
</evidence>
<gene>
    <name evidence="11" type="ORF">GH975_05945</name>
</gene>
<sequence>MDLEQQLRALLARREHSAIEWLDQVAHSFSTAPDQRGAVAEFVAACETKGVIATAFSDAARGLGQGGDKRAIWRQLQRAMSAQPLAIGQHPATDEQQQIIEAACRGEHLWIAAGAGASKTSTLVAITQYHPCASLYLAFNRGIANQAQQRFPNWVESKTLHALALKHLPEHLRQSDMDLSNAHASRDMVMGLMEAVGDRWPTRDINDWIARFGTDDSPGRVGANELRLIAGRAWQQLLTQVDPMLALPALAEGIAQALSLQIKTAKQRVFLEQLVEQSALPRLLSEAGAAVWQDFTDGRYLTFGFNEMLRLFGLSGPLLPIKLLLVDEAQDLNPLMLNIIQRHRSAGVQVILVGDSAQAIYGWNGSIDAMQRMRHSLDWTICQLSTTFRCSPAVTALANDILAANAHTLRLRAAGPASPAPHQPELAAICRTNAGCVQMIASYANRGKKVYCPKKPDSYLLWQLFWLKLGKADKVEHPELKRYPNWNALGDSIRGDQMDRDMRLAYKIIDQDPGDFSKKLKAMKTALVDTPQRADVAVMTAHAAKGLEYLNVRLGEDFFDVLDEAGPDGRAEELNILYVAVTRAMNAITGKGMAAAVRSAIGTTRAG</sequence>
<dbReference type="InterPro" id="IPR000212">
    <property type="entry name" value="DNA_helicase_UvrD/REP"/>
</dbReference>
<dbReference type="KEGG" id="llp:GH975_05945"/>
<dbReference type="PROSITE" id="PS51198">
    <property type="entry name" value="UVRD_HELICASE_ATP_BIND"/>
    <property type="match status" value="1"/>
</dbReference>
<keyword evidence="3 9" id="KW-0347">Helicase</keyword>
<evidence type="ECO:0000256" key="7">
    <source>
        <dbReference type="ARBA" id="ARBA00034808"/>
    </source>
</evidence>
<dbReference type="Pfam" id="PF13361">
    <property type="entry name" value="UvrD_C"/>
    <property type="match status" value="1"/>
</dbReference>
<dbReference type="InterPro" id="IPR014016">
    <property type="entry name" value="UvrD-like_ATP-bd"/>
</dbReference>
<dbReference type="Proteomes" id="UP000388235">
    <property type="component" value="Chromosome"/>
</dbReference>
<dbReference type="PANTHER" id="PTHR11070:SF30">
    <property type="entry name" value="F-BOX DNA HELICASE 1"/>
    <property type="match status" value="1"/>
</dbReference>
<keyword evidence="12" id="KW-1185">Reference proteome</keyword>
<dbReference type="RefSeq" id="WP_153713643.1">
    <property type="nucleotide sequence ID" value="NZ_CP045871.1"/>
</dbReference>
<keyword evidence="4 9" id="KW-0067">ATP-binding</keyword>
<evidence type="ECO:0000256" key="4">
    <source>
        <dbReference type="ARBA" id="ARBA00022840"/>
    </source>
</evidence>
<dbReference type="Pfam" id="PF13245">
    <property type="entry name" value="AAA_19"/>
    <property type="match status" value="1"/>
</dbReference>
<dbReference type="OrthoDB" id="7066673at2"/>
<evidence type="ECO:0000256" key="8">
    <source>
        <dbReference type="ARBA" id="ARBA00048988"/>
    </source>
</evidence>
<dbReference type="SUPFAM" id="SSF52540">
    <property type="entry name" value="P-loop containing nucleoside triphosphate hydrolases"/>
    <property type="match status" value="1"/>
</dbReference>
<dbReference type="GO" id="GO:0016887">
    <property type="term" value="F:ATP hydrolysis activity"/>
    <property type="evidence" value="ECO:0007669"/>
    <property type="project" value="RHEA"/>
</dbReference>
<protein>
    <recommendedName>
        <fullName evidence="7">DNA 3'-5' helicase</fullName>
        <ecNumber evidence="7">5.6.2.4</ecNumber>
    </recommendedName>
</protein>
<reference evidence="11 12" key="1">
    <citation type="submission" date="2019-11" db="EMBL/GenBank/DDBJ databases">
        <authorList>
            <person name="Khan S.A."/>
            <person name="Jeon C.O."/>
            <person name="Chun B.H."/>
        </authorList>
    </citation>
    <scope>NUCLEOTIDE SEQUENCE [LARGE SCALE GENOMIC DNA]</scope>
    <source>
        <strain evidence="11 12">IMCC 1097</strain>
    </source>
</reference>
<organism evidence="11 12">
    <name type="scientific">Litorivicinus lipolyticus</name>
    <dbReference type="NCBI Taxonomy" id="418701"/>
    <lineage>
        <taxon>Bacteria</taxon>
        <taxon>Pseudomonadati</taxon>
        <taxon>Pseudomonadota</taxon>
        <taxon>Gammaproteobacteria</taxon>
        <taxon>Oceanospirillales</taxon>
        <taxon>Litorivicinaceae</taxon>
        <taxon>Litorivicinus</taxon>
    </lineage>
</organism>
<dbReference type="GO" id="GO:0043138">
    <property type="term" value="F:3'-5' DNA helicase activity"/>
    <property type="evidence" value="ECO:0007669"/>
    <property type="project" value="UniProtKB-EC"/>
</dbReference>
<name>A0A5Q2Q705_9GAMM</name>
<comment type="catalytic activity">
    <reaction evidence="6">
        <text>Couples ATP hydrolysis with the unwinding of duplex DNA by translocating in the 3'-5' direction.</text>
        <dbReference type="EC" id="5.6.2.4"/>
    </reaction>
</comment>